<keyword evidence="3" id="KW-1185">Reference proteome</keyword>
<dbReference type="AlphaFoldDB" id="A0A6G6WJ97"/>
<proteinExistence type="predicted"/>
<evidence type="ECO:0000256" key="1">
    <source>
        <dbReference type="SAM" id="MobiDB-lite"/>
    </source>
</evidence>
<gene>
    <name evidence="2" type="ORF">G5V58_22785</name>
</gene>
<name>A0A6G6WJ97_9ACTN</name>
<dbReference type="Proteomes" id="UP000502996">
    <property type="component" value="Chromosome"/>
</dbReference>
<evidence type="ECO:0000313" key="3">
    <source>
        <dbReference type="Proteomes" id="UP000502996"/>
    </source>
</evidence>
<organism evidence="2 3">
    <name type="scientific">Nocardioides anomalus</name>
    <dbReference type="NCBI Taxonomy" id="2712223"/>
    <lineage>
        <taxon>Bacteria</taxon>
        <taxon>Bacillati</taxon>
        <taxon>Actinomycetota</taxon>
        <taxon>Actinomycetes</taxon>
        <taxon>Propionibacteriales</taxon>
        <taxon>Nocardioidaceae</taxon>
        <taxon>Nocardioides</taxon>
    </lineage>
</organism>
<accession>A0A6G6WJ97</accession>
<dbReference type="EMBL" id="CP049257">
    <property type="protein sequence ID" value="QIG45213.1"/>
    <property type="molecule type" value="Genomic_DNA"/>
</dbReference>
<protein>
    <submittedName>
        <fullName evidence="2">Uncharacterized protein</fullName>
    </submittedName>
</protein>
<sequence>MTVDLPLYEEPGHPDIHESSDRDNTAQSNYDRFWSETASPAARKRFRIKLENPTDATAVIYARVRQTLPYYRTYLDHRWLRIPARQTREIQVMTESLDGDPAHATFIDRHREQLWGETNLLEISGHVQGVCSTFCTGGASVETRTARKAVIEDVRFYPEPGAAGVVRQPDGTPATGGEVLMVFRHEDEPLTEERTATAQVNSSGGFFVYDRRLERGMVAGLHYLGGWGYAPCDLDGLRAEWD</sequence>
<feature type="compositionally biased region" description="Basic and acidic residues" evidence="1">
    <location>
        <begin position="10"/>
        <end position="24"/>
    </location>
</feature>
<evidence type="ECO:0000313" key="2">
    <source>
        <dbReference type="EMBL" id="QIG45213.1"/>
    </source>
</evidence>
<dbReference type="KEGG" id="nano:G5V58_22785"/>
<reference evidence="2 3" key="1">
    <citation type="submission" date="2020-02" db="EMBL/GenBank/DDBJ databases">
        <title>Full genome sequence of Nocardioides sp. R-3366.</title>
        <authorList>
            <person name="Im W.-T."/>
        </authorList>
    </citation>
    <scope>NUCLEOTIDE SEQUENCE [LARGE SCALE GENOMIC DNA]</scope>
    <source>
        <strain evidence="2 3">R-3366</strain>
    </source>
</reference>
<dbReference type="RefSeq" id="WP_165237551.1">
    <property type="nucleotide sequence ID" value="NZ_CP049257.1"/>
</dbReference>
<feature type="region of interest" description="Disordered" evidence="1">
    <location>
        <begin position="1"/>
        <end position="26"/>
    </location>
</feature>